<feature type="domain" description="Glycosyl transferase family 1" evidence="1">
    <location>
        <begin position="205"/>
        <end position="367"/>
    </location>
</feature>
<dbReference type="Proteomes" id="UP000004925">
    <property type="component" value="Unassembled WGS sequence"/>
</dbReference>
<protein>
    <recommendedName>
        <fullName evidence="1">Glycosyl transferase family 1 domain-containing protein</fullName>
    </recommendedName>
</protein>
<dbReference type="EMBL" id="ACDE02000019">
    <property type="protein sequence ID" value="EEO40102.1"/>
    <property type="molecule type" value="Genomic_DNA"/>
</dbReference>
<evidence type="ECO:0000259" key="1">
    <source>
        <dbReference type="Pfam" id="PF00534"/>
    </source>
</evidence>
<dbReference type="eggNOG" id="COG0438">
    <property type="taxonomic scope" value="Bacteria"/>
</dbReference>
<name>A0A0M1VTS2_FUSVC</name>
<reference evidence="2 3" key="1">
    <citation type="submission" date="2011-10" db="EMBL/GenBank/DDBJ databases">
        <title>The Genome Sequence of Fusobacterium sp. 4_1_13.</title>
        <authorList>
            <consortium name="The Broad Institute Genome Sequencing Platform"/>
            <person name="Earl A."/>
            <person name="Ward D."/>
            <person name="Feldgarden M."/>
            <person name="Gevers D."/>
            <person name="Strauss J."/>
            <person name="Ambrose C."/>
            <person name="Allen-Vercoe E."/>
            <person name="Young S.K."/>
            <person name="Zeng Q."/>
            <person name="Gargeya S."/>
            <person name="Fitzgerald M."/>
            <person name="Haas B."/>
            <person name="Abouelleil A."/>
            <person name="Alvarado L."/>
            <person name="Arachchi H.M."/>
            <person name="Berlin A."/>
            <person name="Brown A."/>
            <person name="Chapman S.B."/>
            <person name="Chen Z."/>
            <person name="Dunbar C."/>
            <person name="Freedman E."/>
            <person name="Gearin G."/>
            <person name="Goldberg J."/>
            <person name="Griggs A."/>
            <person name="Gujja S."/>
            <person name="Heiman D."/>
            <person name="Howarth C."/>
            <person name="Larson L."/>
            <person name="Lui A."/>
            <person name="MacDonald P.J."/>
            <person name="Montmayeur A."/>
            <person name="Murphy C."/>
            <person name="Neiman D."/>
            <person name="Pearson M."/>
            <person name="Priest M."/>
            <person name="Roberts A."/>
            <person name="Saif S."/>
            <person name="Shea T."/>
            <person name="Shenoy N."/>
            <person name="Sisk P."/>
            <person name="Stolte C."/>
            <person name="Sykes S."/>
            <person name="Wortman J."/>
            <person name="Nusbaum C."/>
            <person name="Birren B."/>
        </authorList>
    </citation>
    <scope>NUCLEOTIDE SEQUENCE [LARGE SCALE GENOMIC DNA]</scope>
    <source>
        <strain evidence="2 3">4_1_13</strain>
    </source>
</reference>
<organism evidence="2 3">
    <name type="scientific">Fusobacterium vincentii 4_1_13</name>
    <dbReference type="NCBI Taxonomy" id="469606"/>
    <lineage>
        <taxon>Bacteria</taxon>
        <taxon>Fusobacteriati</taxon>
        <taxon>Fusobacteriota</taxon>
        <taxon>Fusobacteriia</taxon>
        <taxon>Fusobacteriales</taxon>
        <taxon>Fusobacteriaceae</taxon>
        <taxon>Fusobacterium</taxon>
    </lineage>
</organism>
<dbReference type="HOGENOM" id="CLU_009583_0_0_0"/>
<dbReference type="PANTHER" id="PTHR12526:SF630">
    <property type="entry name" value="GLYCOSYLTRANSFERASE"/>
    <property type="match status" value="1"/>
</dbReference>
<proteinExistence type="predicted"/>
<evidence type="ECO:0000313" key="2">
    <source>
        <dbReference type="EMBL" id="EEO40102.1"/>
    </source>
</evidence>
<sequence length="386" mass="45404">MKKKVLFYNGSLRMGGIERVLVEVLQNIDKSKIDIDLVIEDGTKTLNIFEKDIPKEIEIFYLKSEKLIKITDSFRKKKKNIFYKVAYNLLMNYESYVKKNNLKKLVKNKKYDVVIDFDMGLSKYIKMINVNKKIAWVHASIKNWYEKESRIARLGKRLQQYDNIVTICDEMKEETANLFPFLRDKLLRIYNPFNFDRILNLSEERIENKYYDEDFIVAIARLTTHQKDFPTLIKGFKKAKELSNIPEKLLILGDGPDRKKIEKMIRDENMEKNIILLGSIKNPYPWLKKAKIFVHSSKYEGLPTVLIEALILNKKVISSACPTGPKEILENGKIGDLYEVGDYEKLAYYIIEALKNNSLDKELIKKEIQKFSKKEVIKEYEELILN</sequence>
<dbReference type="AlphaFoldDB" id="A0A0M1VTS2"/>
<dbReference type="PANTHER" id="PTHR12526">
    <property type="entry name" value="GLYCOSYLTRANSFERASE"/>
    <property type="match status" value="1"/>
</dbReference>
<dbReference type="CDD" id="cd03811">
    <property type="entry name" value="GT4_GT28_WabH-like"/>
    <property type="match status" value="1"/>
</dbReference>
<dbReference type="SUPFAM" id="SSF53756">
    <property type="entry name" value="UDP-Glycosyltransferase/glycogen phosphorylase"/>
    <property type="match status" value="1"/>
</dbReference>
<accession>A0A0M1VTS2</accession>
<dbReference type="Gene3D" id="3.40.50.2000">
    <property type="entry name" value="Glycogen Phosphorylase B"/>
    <property type="match status" value="2"/>
</dbReference>
<comment type="caution">
    <text evidence="2">The sequence shown here is derived from an EMBL/GenBank/DDBJ whole genome shotgun (WGS) entry which is preliminary data.</text>
</comment>
<gene>
    <name evidence="2" type="ORF">FSCG_00815</name>
</gene>
<evidence type="ECO:0000313" key="3">
    <source>
        <dbReference type="Proteomes" id="UP000004925"/>
    </source>
</evidence>
<dbReference type="InterPro" id="IPR001296">
    <property type="entry name" value="Glyco_trans_1"/>
</dbReference>
<dbReference type="RefSeq" id="WP_008802882.1">
    <property type="nucleotide sequence ID" value="NZ_KQ235737.1"/>
</dbReference>
<dbReference type="GO" id="GO:0016757">
    <property type="term" value="F:glycosyltransferase activity"/>
    <property type="evidence" value="ECO:0007669"/>
    <property type="project" value="InterPro"/>
</dbReference>
<dbReference type="Pfam" id="PF00534">
    <property type="entry name" value="Glycos_transf_1"/>
    <property type="match status" value="1"/>
</dbReference>